<keyword evidence="1" id="KW-1133">Transmembrane helix</keyword>
<feature type="transmembrane region" description="Helical" evidence="1">
    <location>
        <begin position="66"/>
        <end position="88"/>
    </location>
</feature>
<keyword evidence="1" id="KW-0812">Transmembrane</keyword>
<feature type="transmembrane region" description="Helical" evidence="1">
    <location>
        <begin position="35"/>
        <end position="54"/>
    </location>
</feature>
<accession>A0A6C0BG89</accession>
<proteinExistence type="predicted"/>
<feature type="transmembrane region" description="Helical" evidence="1">
    <location>
        <begin position="94"/>
        <end position="113"/>
    </location>
</feature>
<keyword evidence="1" id="KW-0472">Membrane</keyword>
<dbReference type="AlphaFoldDB" id="A0A6C0BG89"/>
<evidence type="ECO:0000256" key="1">
    <source>
        <dbReference type="SAM" id="Phobius"/>
    </source>
</evidence>
<evidence type="ECO:0000313" key="2">
    <source>
        <dbReference type="EMBL" id="QHS91090.1"/>
    </source>
</evidence>
<protein>
    <submittedName>
        <fullName evidence="2">Uncharacterized protein</fullName>
    </submittedName>
</protein>
<reference evidence="2" key="1">
    <citation type="journal article" date="2020" name="Nature">
        <title>Giant virus diversity and host interactions through global metagenomics.</title>
        <authorList>
            <person name="Schulz F."/>
            <person name="Roux S."/>
            <person name="Paez-Espino D."/>
            <person name="Jungbluth S."/>
            <person name="Walsh D.A."/>
            <person name="Denef V.J."/>
            <person name="McMahon K.D."/>
            <person name="Konstantinidis K.T."/>
            <person name="Eloe-Fadrosh E.A."/>
            <person name="Kyrpides N.C."/>
            <person name="Woyke T."/>
        </authorList>
    </citation>
    <scope>NUCLEOTIDE SEQUENCE</scope>
    <source>
        <strain evidence="2">GVMAG-M-3300013004-44</strain>
    </source>
</reference>
<sequence>MNNNLIILETLSISALNVAAVYIAAISYELRWSEVTMFMVLSSIITAGLSRFILSKMTKRNNTRMDTMMGILVIALFSSLAVFMILIYRFNVPMALGISLLSGILTSFIRHLIN</sequence>
<name>A0A6C0BG89_9ZZZZ</name>
<dbReference type="EMBL" id="MN739155">
    <property type="protein sequence ID" value="QHS91090.1"/>
    <property type="molecule type" value="Genomic_DNA"/>
</dbReference>
<organism evidence="2">
    <name type="scientific">viral metagenome</name>
    <dbReference type="NCBI Taxonomy" id="1070528"/>
    <lineage>
        <taxon>unclassified sequences</taxon>
        <taxon>metagenomes</taxon>
        <taxon>organismal metagenomes</taxon>
    </lineage>
</organism>